<name>A0ABS5AR05_9PSEU</name>
<evidence type="ECO:0000313" key="3">
    <source>
        <dbReference type="Proteomes" id="UP001519363"/>
    </source>
</evidence>
<protein>
    <submittedName>
        <fullName evidence="2">RimJ/RimL family protein N-acetyltransferase</fullName>
    </submittedName>
</protein>
<dbReference type="Proteomes" id="UP001519363">
    <property type="component" value="Unassembled WGS sequence"/>
</dbReference>
<dbReference type="InterPro" id="IPR000182">
    <property type="entry name" value="GNAT_dom"/>
</dbReference>
<proteinExistence type="predicted"/>
<dbReference type="PROSITE" id="PS51186">
    <property type="entry name" value="GNAT"/>
    <property type="match status" value="1"/>
</dbReference>
<feature type="domain" description="N-acetyltransferase" evidence="1">
    <location>
        <begin position="1"/>
        <end position="48"/>
    </location>
</feature>
<dbReference type="Gene3D" id="3.40.630.30">
    <property type="match status" value="1"/>
</dbReference>
<evidence type="ECO:0000259" key="1">
    <source>
        <dbReference type="PROSITE" id="PS51186"/>
    </source>
</evidence>
<evidence type="ECO:0000313" key="2">
    <source>
        <dbReference type="EMBL" id="MBP2478135.1"/>
    </source>
</evidence>
<dbReference type="EMBL" id="JAGIOO010000001">
    <property type="protein sequence ID" value="MBP2478135.1"/>
    <property type="molecule type" value="Genomic_DNA"/>
</dbReference>
<accession>A0ABS5AR05</accession>
<comment type="caution">
    <text evidence="2">The sequence shown here is derived from an EMBL/GenBank/DDBJ whole genome shotgun (WGS) entry which is preliminary data.</text>
</comment>
<sequence length="50" mass="5772">MDLEVFAYNERAIRAYAKCGFTEEGRKREALRWDGAWHDVVLMSALAPAR</sequence>
<keyword evidence="3" id="KW-1185">Reference proteome</keyword>
<reference evidence="2 3" key="1">
    <citation type="submission" date="2021-03" db="EMBL/GenBank/DDBJ databases">
        <title>Sequencing the genomes of 1000 actinobacteria strains.</title>
        <authorList>
            <person name="Klenk H.-P."/>
        </authorList>
    </citation>
    <scope>NUCLEOTIDE SEQUENCE [LARGE SCALE GENOMIC DNA]</scope>
    <source>
        <strain evidence="2 3">DSM 44580</strain>
    </source>
</reference>
<organism evidence="2 3">
    <name type="scientific">Crossiella equi</name>
    <dbReference type="NCBI Taxonomy" id="130796"/>
    <lineage>
        <taxon>Bacteria</taxon>
        <taxon>Bacillati</taxon>
        <taxon>Actinomycetota</taxon>
        <taxon>Actinomycetes</taxon>
        <taxon>Pseudonocardiales</taxon>
        <taxon>Pseudonocardiaceae</taxon>
        <taxon>Crossiella</taxon>
    </lineage>
</organism>
<dbReference type="InterPro" id="IPR016181">
    <property type="entry name" value="Acyl_CoA_acyltransferase"/>
</dbReference>
<dbReference type="SUPFAM" id="SSF55729">
    <property type="entry name" value="Acyl-CoA N-acyltransferases (Nat)"/>
    <property type="match status" value="1"/>
</dbReference>
<gene>
    <name evidence="2" type="ORF">JOF53_007007</name>
</gene>